<accession>A0A1I9FZJ8</accession>
<organism evidence="1">
    <name type="scientific">Brugia malayi</name>
    <name type="common">Filarial nematode worm</name>
    <dbReference type="NCBI Taxonomy" id="6279"/>
    <lineage>
        <taxon>Eukaryota</taxon>
        <taxon>Metazoa</taxon>
        <taxon>Ecdysozoa</taxon>
        <taxon>Nematoda</taxon>
        <taxon>Chromadorea</taxon>
        <taxon>Rhabditida</taxon>
        <taxon>Spirurina</taxon>
        <taxon>Spiruromorpha</taxon>
        <taxon>Filarioidea</taxon>
        <taxon>Onchocercidae</taxon>
        <taxon>Brugia</taxon>
    </lineage>
</organism>
<proteinExistence type="predicted"/>
<dbReference type="EMBL" id="LN854668">
    <property type="protein sequence ID" value="CDP90681.1"/>
    <property type="molecule type" value="Genomic_DNA"/>
</dbReference>
<protein>
    <submittedName>
        <fullName evidence="1">Bm1065</fullName>
    </submittedName>
</protein>
<sequence length="47" mass="5664">MQREEHRMVYHSSITGLIFHNANKPLGIRRRVEDFDPKQPTQVFQQK</sequence>
<reference evidence="1" key="2">
    <citation type="submission" date="2012-12" db="EMBL/GenBank/DDBJ databases">
        <authorList>
            <consortium name="WormBase Consortium"/>
            <person name="Ghedin E."/>
            <person name="Paulini M."/>
        </authorList>
    </citation>
    <scope>NUCLEOTIDE SEQUENCE</scope>
    <source>
        <strain evidence="1">FR3</strain>
    </source>
</reference>
<evidence type="ECO:0000313" key="1">
    <source>
        <dbReference type="EMBL" id="CDP90681.1"/>
    </source>
</evidence>
<gene>
    <name evidence="1" type="primary">Bm1065</name>
    <name evidence="1" type="ORF">BM_Bm1065</name>
</gene>
<reference evidence="1" key="1">
    <citation type="journal article" date="2007" name="Science">
        <title>Draft genome of the filarial nematode parasite Brugia malayi.</title>
        <authorList>
            <person name="Ghedin E."/>
            <person name="Wang S."/>
            <person name="Spiro D."/>
            <person name="Caler E."/>
            <person name="Zhao Q."/>
            <person name="Crabtree J."/>
            <person name="Allen J.E."/>
            <person name="Delcher A.L."/>
            <person name="Guiliano D.B."/>
            <person name="Miranda-Saavedra D."/>
            <person name="Angiuoli S.V."/>
            <person name="Creasy T."/>
            <person name="Amedeo P."/>
            <person name="Haas B."/>
            <person name="El-Sayed N.M."/>
            <person name="Wortman J.R."/>
            <person name="Feldblyum T."/>
            <person name="Tallon L."/>
            <person name="Schatz M."/>
            <person name="Shumway M."/>
            <person name="Koo H."/>
            <person name="Salzberg S.L."/>
            <person name="Schobel S."/>
            <person name="Pertea M."/>
            <person name="Pop M."/>
            <person name="White O."/>
            <person name="Barton G.J."/>
            <person name="Carlow C.K."/>
            <person name="Crawford M.J."/>
            <person name="Daub J."/>
            <person name="Dimmic M.W."/>
            <person name="Estes C.F."/>
            <person name="Foster J.M."/>
            <person name="Ganatra M."/>
            <person name="Gregory W.F."/>
            <person name="Johnson N.M."/>
            <person name="Jin J."/>
            <person name="Komuniecki R."/>
            <person name="Korf I."/>
            <person name="Kumar S."/>
            <person name="Laney S."/>
            <person name="Li B.W."/>
            <person name="Li W."/>
            <person name="Lindblom T.H."/>
            <person name="Lustigman S."/>
            <person name="Ma D."/>
            <person name="Maina C.V."/>
            <person name="Martin D.M."/>
            <person name="McCarter J.P."/>
            <person name="McReynolds L."/>
            <person name="Mitreva M."/>
            <person name="Nutman T.B."/>
            <person name="Parkinson J."/>
            <person name="Peregrin-Alvarez J.M."/>
            <person name="Poole C."/>
            <person name="Ren Q."/>
            <person name="Saunders L."/>
            <person name="Sluder A.E."/>
            <person name="Smith K."/>
            <person name="Stanke M."/>
            <person name="Unnasch T.R."/>
            <person name="Ware J."/>
            <person name="Wei A.D."/>
            <person name="Weil G."/>
            <person name="Williams D.J."/>
            <person name="Zhang Y."/>
            <person name="Williams S.A."/>
            <person name="Fraser-Liggett C."/>
            <person name="Slatko B."/>
            <person name="Blaxter M.L."/>
            <person name="Scott A.L."/>
        </authorList>
    </citation>
    <scope>NUCLEOTIDE SEQUENCE</scope>
    <source>
        <strain evidence="1">FR3</strain>
    </source>
</reference>
<name>A0A1I9FZJ8_BRUMA</name>
<dbReference type="AlphaFoldDB" id="A0A1I9FZJ8"/>